<protein>
    <submittedName>
        <fullName evidence="2">Uncharacterized protein</fullName>
    </submittedName>
</protein>
<evidence type="ECO:0000313" key="2">
    <source>
        <dbReference type="EMBL" id="KAK3862741.1"/>
    </source>
</evidence>
<name>A0AAE1EWN1_PETCI</name>
<dbReference type="EMBL" id="JAWQEG010004169">
    <property type="protein sequence ID" value="KAK3862741.1"/>
    <property type="molecule type" value="Genomic_DNA"/>
</dbReference>
<proteinExistence type="predicted"/>
<gene>
    <name evidence="2" type="ORF">Pcinc_031427</name>
</gene>
<dbReference type="Proteomes" id="UP001286313">
    <property type="component" value="Unassembled WGS sequence"/>
</dbReference>
<dbReference type="AlphaFoldDB" id="A0AAE1EWN1"/>
<accession>A0AAE1EWN1</accession>
<evidence type="ECO:0000313" key="3">
    <source>
        <dbReference type="Proteomes" id="UP001286313"/>
    </source>
</evidence>
<organism evidence="2 3">
    <name type="scientific">Petrolisthes cinctipes</name>
    <name type="common">Flat porcelain crab</name>
    <dbReference type="NCBI Taxonomy" id="88211"/>
    <lineage>
        <taxon>Eukaryota</taxon>
        <taxon>Metazoa</taxon>
        <taxon>Ecdysozoa</taxon>
        <taxon>Arthropoda</taxon>
        <taxon>Crustacea</taxon>
        <taxon>Multicrustacea</taxon>
        <taxon>Malacostraca</taxon>
        <taxon>Eumalacostraca</taxon>
        <taxon>Eucarida</taxon>
        <taxon>Decapoda</taxon>
        <taxon>Pleocyemata</taxon>
        <taxon>Anomura</taxon>
        <taxon>Galatheoidea</taxon>
        <taxon>Porcellanidae</taxon>
        <taxon>Petrolisthes</taxon>
    </lineage>
</organism>
<evidence type="ECO:0000256" key="1">
    <source>
        <dbReference type="SAM" id="Phobius"/>
    </source>
</evidence>
<keyword evidence="1" id="KW-1133">Transmembrane helix</keyword>
<reference evidence="2" key="1">
    <citation type="submission" date="2023-10" db="EMBL/GenBank/DDBJ databases">
        <title>Genome assemblies of two species of porcelain crab, Petrolisthes cinctipes and Petrolisthes manimaculis (Anomura: Porcellanidae).</title>
        <authorList>
            <person name="Angst P."/>
        </authorList>
    </citation>
    <scope>NUCLEOTIDE SEQUENCE</scope>
    <source>
        <strain evidence="2">PB745_01</strain>
        <tissue evidence="2">Gill</tissue>
    </source>
</reference>
<feature type="transmembrane region" description="Helical" evidence="1">
    <location>
        <begin position="12"/>
        <end position="32"/>
    </location>
</feature>
<sequence length="159" mass="17787">MTTPIYSSPQTIYLSYAFNLIFPPPLIPYFYYSVLLLRPSLSPHRGYSYPHSICLPKLPTSSPHPPSSPSPPLFSYTPAHSITCPRPRCHILTPTLSHTPPTPSPPDTHSLTFHTSFGRLTTEDARGHLLPHAHSFPTTQLRFLLPNFPPTPHHSACLF</sequence>
<keyword evidence="1" id="KW-0812">Transmembrane</keyword>
<keyword evidence="3" id="KW-1185">Reference proteome</keyword>
<keyword evidence="1" id="KW-0472">Membrane</keyword>
<comment type="caution">
    <text evidence="2">The sequence shown here is derived from an EMBL/GenBank/DDBJ whole genome shotgun (WGS) entry which is preliminary data.</text>
</comment>